<evidence type="ECO:0000313" key="4">
    <source>
        <dbReference type="Proteomes" id="UP000002774"/>
    </source>
</evidence>
<dbReference type="eggNOG" id="COG4799">
    <property type="taxonomic scope" value="Bacteria"/>
</dbReference>
<evidence type="ECO:0000259" key="2">
    <source>
        <dbReference type="PROSITE" id="PS50989"/>
    </source>
</evidence>
<dbReference type="GO" id="GO:0004485">
    <property type="term" value="F:methylcrotonoyl-CoA carboxylase activity"/>
    <property type="evidence" value="ECO:0007669"/>
    <property type="project" value="TreeGrafter"/>
</dbReference>
<dbReference type="SUPFAM" id="SSF52096">
    <property type="entry name" value="ClpP/crotonase"/>
    <property type="match status" value="2"/>
</dbReference>
<dbReference type="GO" id="GO:1905202">
    <property type="term" value="C:methylcrotonoyl-CoA carboxylase complex"/>
    <property type="evidence" value="ECO:0007669"/>
    <property type="project" value="TreeGrafter"/>
</dbReference>
<evidence type="ECO:0000313" key="3">
    <source>
        <dbReference type="EMBL" id="EHQ24532.1"/>
    </source>
</evidence>
<dbReference type="Gene3D" id="3.90.226.10">
    <property type="entry name" value="2-enoyl-CoA Hydratase, Chain A, domain 1"/>
    <property type="match status" value="2"/>
</dbReference>
<accession>H1YGI0</accession>
<dbReference type="InterPro" id="IPR045190">
    <property type="entry name" value="MCCB/AccD1-like"/>
</dbReference>
<dbReference type="PROSITE" id="PS50989">
    <property type="entry name" value="COA_CT_CTER"/>
    <property type="match status" value="1"/>
</dbReference>
<dbReference type="InterPro" id="IPR034733">
    <property type="entry name" value="AcCoA_carboxyl_beta"/>
</dbReference>
<sequence length="542" mass="59045">MNLEFNKNEDINKQLVYELKTKLKKIFQGGGEKAAAKQKEKGKMLARERVSYLIDKDKPWLEVGAFTADGMYAEHGGCPSGGVVCGIGYVSGRACVVVANDATVKAGAWFPITAKKNLRAQEIAMENRLPIIYLVDSAGVYLPLQDEIFPDKEHFGRIFRNNAWMSSHGIIQIAAIMGSCVAGGAYLPIMSDEAMIVDGTGSVFLAGSYLVKSAIGEEVDNETLGGATTHCEISGVTDYKHPNDQACLDSIRKIMSMTGDTPKAGFDRIKPSAPLLDEQDIYGILPENRDKPYDMLEVIKRLVDQSEFEEYKALYGRSIICGLARVDGWAVGIVANQRTILKSKKGEMQFGGVIYSDSADKATRFIMNCNQKKIPLVFLQDVTGFMVGSRSEQGGIIKDGAKMVNAVANSVVPKITVVVGNSYGAGNYAMCGKAYDPRLIYAWPSAKIAVMGGSQAAKTLVQMQASSMKAKGEVVTQEQEDELLKETTDRYNSQTTPYYAAARLWVDGVIDPLDTRKVISMGIEAANHAPIERVFNVGVIQT</sequence>
<dbReference type="STRING" id="714943.Mucpa_0336"/>
<dbReference type="OrthoDB" id="9803706at2"/>
<dbReference type="FunFam" id="3.90.226.10:FF:000004">
    <property type="entry name" value="Methylcrotonoyl-CoA carboxylase beta chain"/>
    <property type="match status" value="1"/>
</dbReference>
<proteinExistence type="predicted"/>
<dbReference type="AlphaFoldDB" id="H1YGI0"/>
<dbReference type="RefSeq" id="WP_008504078.1">
    <property type="nucleotide sequence ID" value="NZ_CM001403.1"/>
</dbReference>
<dbReference type="InterPro" id="IPR011762">
    <property type="entry name" value="COA_CT_N"/>
</dbReference>
<keyword evidence="4" id="KW-1185">Reference proteome</keyword>
<dbReference type="EMBL" id="CM001403">
    <property type="protein sequence ID" value="EHQ24532.1"/>
    <property type="molecule type" value="Genomic_DNA"/>
</dbReference>
<dbReference type="PANTHER" id="PTHR22855">
    <property type="entry name" value="ACETYL, PROPIONYL, PYRUVATE, AND GLUTACONYL CARBOXYLASE-RELATED"/>
    <property type="match status" value="1"/>
</dbReference>
<dbReference type="FunFam" id="3.90.226.10:FF:000030">
    <property type="entry name" value="Acetyl-CoA carboxylase carboxyltransferase subunit"/>
    <property type="match status" value="1"/>
</dbReference>
<keyword evidence="3" id="KW-0808">Transferase</keyword>
<reference evidence="3" key="1">
    <citation type="submission" date="2011-09" db="EMBL/GenBank/DDBJ databases">
        <title>The permanent draft genome of Mucilaginibacter paludis DSM 18603.</title>
        <authorList>
            <consortium name="US DOE Joint Genome Institute (JGI-PGF)"/>
            <person name="Lucas S."/>
            <person name="Han J."/>
            <person name="Lapidus A."/>
            <person name="Bruce D."/>
            <person name="Goodwin L."/>
            <person name="Pitluck S."/>
            <person name="Peters L."/>
            <person name="Kyrpides N."/>
            <person name="Mavromatis K."/>
            <person name="Ivanova N."/>
            <person name="Mikhailova N."/>
            <person name="Held B."/>
            <person name="Detter J.C."/>
            <person name="Tapia R."/>
            <person name="Han C."/>
            <person name="Land M."/>
            <person name="Hauser L."/>
            <person name="Markowitz V."/>
            <person name="Cheng J.-F."/>
            <person name="Hugenholtz P."/>
            <person name="Woyke T."/>
            <person name="Wu D."/>
            <person name="Tindall B."/>
            <person name="Brambilla E."/>
            <person name="Klenk H.-P."/>
            <person name="Eisen J.A."/>
        </authorList>
    </citation>
    <scope>NUCLEOTIDE SEQUENCE [LARGE SCALE GENOMIC DNA]</scope>
    <source>
        <strain evidence="3">DSM 18603</strain>
    </source>
</reference>
<protein>
    <submittedName>
        <fullName evidence="3">Carboxyl transferase</fullName>
    </submittedName>
</protein>
<dbReference type="GO" id="GO:0006552">
    <property type="term" value="P:L-leucine catabolic process"/>
    <property type="evidence" value="ECO:0007669"/>
    <property type="project" value="TreeGrafter"/>
</dbReference>
<dbReference type="HOGENOM" id="CLU_018822_0_1_10"/>
<name>H1YGI0_9SPHI</name>
<dbReference type="Proteomes" id="UP000002774">
    <property type="component" value="Chromosome"/>
</dbReference>
<dbReference type="Pfam" id="PF01039">
    <property type="entry name" value="Carboxyl_trans"/>
    <property type="match status" value="1"/>
</dbReference>
<dbReference type="PANTHER" id="PTHR22855:SF13">
    <property type="entry name" value="METHYLCROTONOYL-COA CARBOXYLASE BETA CHAIN, MITOCHONDRIAL"/>
    <property type="match status" value="1"/>
</dbReference>
<evidence type="ECO:0000259" key="1">
    <source>
        <dbReference type="PROSITE" id="PS50980"/>
    </source>
</evidence>
<gene>
    <name evidence="3" type="ORF">Mucpa_0336</name>
</gene>
<dbReference type="GO" id="GO:0016740">
    <property type="term" value="F:transferase activity"/>
    <property type="evidence" value="ECO:0007669"/>
    <property type="project" value="UniProtKB-KW"/>
</dbReference>
<dbReference type="InterPro" id="IPR011763">
    <property type="entry name" value="COA_CT_C"/>
</dbReference>
<feature type="domain" description="CoA carboxyltransferase N-terminal" evidence="1">
    <location>
        <begin position="12"/>
        <end position="270"/>
    </location>
</feature>
<feature type="domain" description="CoA carboxyltransferase C-terminal" evidence="2">
    <location>
        <begin position="273"/>
        <end position="533"/>
    </location>
</feature>
<dbReference type="InterPro" id="IPR029045">
    <property type="entry name" value="ClpP/crotonase-like_dom_sf"/>
</dbReference>
<dbReference type="PROSITE" id="PS50980">
    <property type="entry name" value="COA_CT_NTER"/>
    <property type="match status" value="1"/>
</dbReference>
<organism evidence="3 4">
    <name type="scientific">Mucilaginibacter paludis DSM 18603</name>
    <dbReference type="NCBI Taxonomy" id="714943"/>
    <lineage>
        <taxon>Bacteria</taxon>
        <taxon>Pseudomonadati</taxon>
        <taxon>Bacteroidota</taxon>
        <taxon>Sphingobacteriia</taxon>
        <taxon>Sphingobacteriales</taxon>
        <taxon>Sphingobacteriaceae</taxon>
        <taxon>Mucilaginibacter</taxon>
    </lineage>
</organism>